<dbReference type="WBParaSite" id="TCLT_0000968401-mRNA-1">
    <property type="protein sequence ID" value="TCLT_0000968401-mRNA-1"/>
    <property type="gene ID" value="TCLT_0000968401"/>
</dbReference>
<accession>A0A0N5D978</accession>
<dbReference type="Proteomes" id="UP000276776">
    <property type="component" value="Unassembled WGS sequence"/>
</dbReference>
<evidence type="ECO:0000313" key="2">
    <source>
        <dbReference type="EMBL" id="VDN07325.1"/>
    </source>
</evidence>
<dbReference type="AlphaFoldDB" id="A0A0N5D978"/>
<sequence length="173" mass="19276">MVLSSIVLCLLLTTQEAFSPFIAYAGFRRTPYYPNSPHAPYYGPPLPPPRPPLYPIFRFKKSPPLSSIPLFRSDKSFLNHNQGLQSVSTNILESSDPHFGKNSGSKSTFTSEHEMNSLIFNKNGAFGAKKVDSKLKSISSSQTISNLNNKRISQVSPVVPDSFRSLVQQFHDK</sequence>
<reference evidence="4" key="1">
    <citation type="submission" date="2017-02" db="UniProtKB">
        <authorList>
            <consortium name="WormBaseParasite"/>
        </authorList>
    </citation>
    <scope>IDENTIFICATION</scope>
</reference>
<feature type="signal peptide" evidence="1">
    <location>
        <begin position="1"/>
        <end position="17"/>
    </location>
</feature>
<evidence type="ECO:0000313" key="3">
    <source>
        <dbReference type="Proteomes" id="UP000276776"/>
    </source>
</evidence>
<gene>
    <name evidence="2" type="ORF">TCLT_LOCUS9673</name>
</gene>
<name>A0A0N5D978_THECL</name>
<organism evidence="4">
    <name type="scientific">Thelazia callipaeda</name>
    <name type="common">Oriental eyeworm</name>
    <name type="synonym">Parasitic nematode</name>
    <dbReference type="NCBI Taxonomy" id="103827"/>
    <lineage>
        <taxon>Eukaryota</taxon>
        <taxon>Metazoa</taxon>
        <taxon>Ecdysozoa</taxon>
        <taxon>Nematoda</taxon>
        <taxon>Chromadorea</taxon>
        <taxon>Rhabditida</taxon>
        <taxon>Spirurina</taxon>
        <taxon>Spiruromorpha</taxon>
        <taxon>Thelazioidea</taxon>
        <taxon>Thelaziidae</taxon>
        <taxon>Thelazia</taxon>
    </lineage>
</organism>
<feature type="chain" id="PRO_5043126674" evidence="1">
    <location>
        <begin position="18"/>
        <end position="173"/>
    </location>
</feature>
<keyword evidence="3" id="KW-1185">Reference proteome</keyword>
<evidence type="ECO:0000313" key="4">
    <source>
        <dbReference type="WBParaSite" id="TCLT_0000968401-mRNA-1"/>
    </source>
</evidence>
<keyword evidence="1" id="KW-0732">Signal</keyword>
<proteinExistence type="predicted"/>
<evidence type="ECO:0000256" key="1">
    <source>
        <dbReference type="SAM" id="SignalP"/>
    </source>
</evidence>
<reference evidence="2 3" key="2">
    <citation type="submission" date="2018-11" db="EMBL/GenBank/DDBJ databases">
        <authorList>
            <consortium name="Pathogen Informatics"/>
        </authorList>
    </citation>
    <scope>NUCLEOTIDE SEQUENCE [LARGE SCALE GENOMIC DNA]</scope>
</reference>
<dbReference type="EMBL" id="UYYF01004852">
    <property type="protein sequence ID" value="VDN07325.1"/>
    <property type="molecule type" value="Genomic_DNA"/>
</dbReference>
<protein>
    <submittedName>
        <fullName evidence="2 4">Uncharacterized protein</fullName>
    </submittedName>
</protein>